<protein>
    <submittedName>
        <fullName evidence="2">Uncharacterized protein</fullName>
    </submittedName>
</protein>
<sequence>MQGRTPNATFSFHPAHPLYDSHHQQIRSKFRVPVLIRGPPKPPPPKPTHATDEWRRAARAFTQYMLLVFRPWLEEGGTAAGLRISAEQRIVNQLHRNRKATKWANPDDHSGNMMPSRNPTEQPEKDTRIENEAQHLIDMARVEAALDEPESLANFKQRQYNETQSSTGCIHDQRGTTGERSDHQERSQGAARRRDGLRLIQRGRRHQPSRTGAATAASRRPYPTGRTTQ</sequence>
<evidence type="ECO:0000256" key="1">
    <source>
        <dbReference type="SAM" id="MobiDB-lite"/>
    </source>
</evidence>
<feature type="region of interest" description="Disordered" evidence="1">
    <location>
        <begin position="158"/>
        <end position="229"/>
    </location>
</feature>
<proteinExistence type="predicted"/>
<feature type="compositionally biased region" description="Polar residues" evidence="1">
    <location>
        <begin position="1"/>
        <end position="10"/>
    </location>
</feature>
<feature type="region of interest" description="Disordered" evidence="1">
    <location>
        <begin position="102"/>
        <end position="126"/>
    </location>
</feature>
<name>A0AAD5PQ11_9CRUS</name>
<gene>
    <name evidence="2" type="ORF">GHT06_005688</name>
</gene>
<dbReference type="PROSITE" id="PS50276">
    <property type="entry name" value="PANCREATIC_HORMONE_2"/>
    <property type="match status" value="1"/>
</dbReference>
<feature type="region of interest" description="Disordered" evidence="1">
    <location>
        <begin position="1"/>
        <end position="22"/>
    </location>
</feature>
<dbReference type="AlphaFoldDB" id="A0AAD5PQ11"/>
<evidence type="ECO:0000313" key="3">
    <source>
        <dbReference type="Proteomes" id="UP000820818"/>
    </source>
</evidence>
<dbReference type="EMBL" id="WJBH02000057">
    <property type="protein sequence ID" value="KAI9551025.1"/>
    <property type="molecule type" value="Genomic_DNA"/>
</dbReference>
<organism evidence="2 3">
    <name type="scientific">Daphnia sinensis</name>
    <dbReference type="NCBI Taxonomy" id="1820382"/>
    <lineage>
        <taxon>Eukaryota</taxon>
        <taxon>Metazoa</taxon>
        <taxon>Ecdysozoa</taxon>
        <taxon>Arthropoda</taxon>
        <taxon>Crustacea</taxon>
        <taxon>Branchiopoda</taxon>
        <taxon>Diplostraca</taxon>
        <taxon>Cladocera</taxon>
        <taxon>Anomopoda</taxon>
        <taxon>Daphniidae</taxon>
        <taxon>Daphnia</taxon>
        <taxon>Daphnia similis group</taxon>
    </lineage>
</organism>
<feature type="compositionally biased region" description="Low complexity" evidence="1">
    <location>
        <begin position="209"/>
        <end position="220"/>
    </location>
</feature>
<keyword evidence="3" id="KW-1185">Reference proteome</keyword>
<evidence type="ECO:0000313" key="2">
    <source>
        <dbReference type="EMBL" id="KAI9551025.1"/>
    </source>
</evidence>
<comment type="caution">
    <text evidence="2">The sequence shown here is derived from an EMBL/GenBank/DDBJ whole genome shotgun (WGS) entry which is preliminary data.</text>
</comment>
<reference evidence="2" key="1">
    <citation type="submission" date="2022-05" db="EMBL/GenBank/DDBJ databases">
        <title>A multi-omics perspective on studying reproductive biology in Daphnia sinensis.</title>
        <authorList>
            <person name="Jia J."/>
        </authorList>
    </citation>
    <scope>NUCLEOTIDE SEQUENCE</scope>
    <source>
        <strain evidence="2">WSL</strain>
    </source>
</reference>
<feature type="compositionally biased region" description="Polar residues" evidence="1">
    <location>
        <begin position="158"/>
        <end position="168"/>
    </location>
</feature>
<dbReference type="Proteomes" id="UP000820818">
    <property type="component" value="Unassembled WGS sequence"/>
</dbReference>
<feature type="compositionally biased region" description="Basic and acidic residues" evidence="1">
    <location>
        <begin position="171"/>
        <end position="197"/>
    </location>
</feature>
<accession>A0AAD5PQ11</accession>